<dbReference type="AlphaFoldDB" id="A0A844B0K4"/>
<protein>
    <submittedName>
        <fullName evidence="1">Uncharacterized protein</fullName>
    </submittedName>
</protein>
<organism evidence="1 2">
    <name type="scientific">Tritonibacter aquimaris</name>
    <dbReference type="NCBI Taxonomy" id="2663379"/>
    <lineage>
        <taxon>Bacteria</taxon>
        <taxon>Pseudomonadati</taxon>
        <taxon>Pseudomonadota</taxon>
        <taxon>Alphaproteobacteria</taxon>
        <taxon>Rhodobacterales</taxon>
        <taxon>Paracoccaceae</taxon>
        <taxon>Tritonibacter</taxon>
    </lineage>
</organism>
<evidence type="ECO:0000313" key="2">
    <source>
        <dbReference type="Proteomes" id="UP000436694"/>
    </source>
</evidence>
<dbReference type="RefSeq" id="WP_153548551.1">
    <property type="nucleotide sequence ID" value="NZ_WIXK01000007.1"/>
</dbReference>
<proteinExistence type="predicted"/>
<dbReference type="Proteomes" id="UP000436694">
    <property type="component" value="Unassembled WGS sequence"/>
</dbReference>
<sequence length="79" mass="8958">MSFEGRNGRAKAAVLRKDAWGNEAFVLQVEISKMAHFQCITPVVFFWVDLGLWWGCSSFPSFDLRHVADDSILILTLVL</sequence>
<reference evidence="1 2" key="1">
    <citation type="submission" date="2019-10" db="EMBL/GenBank/DDBJ databases">
        <title>Epibacterium sp. nov., isolated from seawater.</title>
        <authorList>
            <person name="Zhang X."/>
            <person name="Li N."/>
        </authorList>
    </citation>
    <scope>NUCLEOTIDE SEQUENCE [LARGE SCALE GENOMIC DNA]</scope>
    <source>
        <strain evidence="1 2">SM1969</strain>
    </source>
</reference>
<dbReference type="EMBL" id="WIXK01000007">
    <property type="protein sequence ID" value="MQY43651.1"/>
    <property type="molecule type" value="Genomic_DNA"/>
</dbReference>
<name>A0A844B0K4_9RHOB</name>
<evidence type="ECO:0000313" key="1">
    <source>
        <dbReference type="EMBL" id="MQY43651.1"/>
    </source>
</evidence>
<accession>A0A844B0K4</accession>
<gene>
    <name evidence="1" type="ORF">GG681_13475</name>
</gene>
<keyword evidence="2" id="KW-1185">Reference proteome</keyword>
<comment type="caution">
    <text evidence="1">The sequence shown here is derived from an EMBL/GenBank/DDBJ whole genome shotgun (WGS) entry which is preliminary data.</text>
</comment>